<feature type="coiled-coil region" evidence="1">
    <location>
        <begin position="593"/>
        <end position="620"/>
    </location>
</feature>
<name>A0A2H9T4I0_9ZZZZ</name>
<proteinExistence type="predicted"/>
<evidence type="ECO:0000256" key="1">
    <source>
        <dbReference type="SAM" id="Coils"/>
    </source>
</evidence>
<dbReference type="AlphaFoldDB" id="A0A2H9T4I0"/>
<evidence type="ECO:0000313" key="2">
    <source>
        <dbReference type="EMBL" id="PJE78107.1"/>
    </source>
</evidence>
<dbReference type="EMBL" id="NSIT01000263">
    <property type="protein sequence ID" value="PJE78107.1"/>
    <property type="molecule type" value="Genomic_DNA"/>
</dbReference>
<accession>A0A2H9T4I0</accession>
<gene>
    <name evidence="2" type="ORF">CI610_02964</name>
</gene>
<organism evidence="2">
    <name type="scientific">invertebrate metagenome</name>
    <dbReference type="NCBI Taxonomy" id="1711999"/>
    <lineage>
        <taxon>unclassified sequences</taxon>
        <taxon>metagenomes</taxon>
        <taxon>organismal metagenomes</taxon>
    </lineage>
</organism>
<reference evidence="2" key="1">
    <citation type="journal article" date="2017" name="Appl. Environ. Microbiol.">
        <title>Molecular characterization of an Endozoicomonas-like organism causing infection in king scallop Pecten maximus L.</title>
        <authorList>
            <person name="Cano I."/>
            <person name="van Aerle R."/>
            <person name="Ross S."/>
            <person name="Verner-Jeffreys D.W."/>
            <person name="Paley R.K."/>
            <person name="Rimmer G."/>
            <person name="Ryder D."/>
            <person name="Hooper P."/>
            <person name="Stone D."/>
            <person name="Feist S.W."/>
        </authorList>
    </citation>
    <scope>NUCLEOTIDE SEQUENCE</scope>
</reference>
<sequence length="856" mass="95135">MKIKKYLMKSTLENKALCMSVIMAIVMFGSVVAEAAEWDNKTQAIVNKTSSSLKNKKNQKTGWENFRKLKKIDTIPLAYKGEALVLLTKIKKELSSLNVSGNQIGSLKGKFQTWVEDMLSLAQGDEGAFNQDLEQAMALSLQSSRDRVLAEQWERTLEQSQVQPPKTSEIRKKAPTPKKASVVRAAVNPSKVSSFPLGNTTFEKSVGVHSDNNNCALAAFVICSQKLGQLNPLSAVMGQVFNDTILAQAFLIDPIEKTAGLLSAEDLSLLRSQLKFEQQRGQSRLNKEGINTQLSMDEVAGNLVGHNKTLRNAVQVNLNGEQTALVQAADEGGPFATMEAIVASMMQQDFPEGDSNTNAWFYMIPPDMTDHNKGISVTTKITTPFGQETHLQAVVLHVSGQHFVTITCEPETGNCYYLDSMAVTDGTQPEKTEAVRIRLPGFYTALKENRLSLNESVQIEINGIISEAAAHDFFTQTVRDRLLKFSERIAMLVYTTDPEETQLRLLVTGATNQKADPKRLVRKTADSAKPFEGFSFAHQRPQTAVEKAGSAAMNRVAGNGARPKLLGRSSIVRPNSAAGQVKKTPVHVPVSATAQLAVTVDDLELKLAEQQRKMQNAFRKAQANRGREDDSDLLVVQKGQLADLKKHIENVEKFLDYNELRKELLKKIKTHNVNNSRMTVNRYEMDGYVQLVRDYIELVKNPPVVQASAVDETSLAIASMGTRNDSTESEMISFQQAQLKLAEVYKEYKSQLDFAAGFSEIDKTTQEFEQGTIRAQAAKNVYHELKEFNSVILAHMGENTVIIRQFLIKTMKELYESIEDIGEDLLDDMGKVSEIRIDTFPLYFTSFCDAVASYEK</sequence>
<comment type="caution">
    <text evidence="2">The sequence shown here is derived from an EMBL/GenBank/DDBJ whole genome shotgun (WGS) entry which is preliminary data.</text>
</comment>
<keyword evidence="1" id="KW-0175">Coiled coil</keyword>
<protein>
    <submittedName>
        <fullName evidence="2">Uncharacterized protein</fullName>
    </submittedName>
</protein>